<comment type="caution">
    <text evidence="1">The sequence shown here is derived from an EMBL/GenBank/DDBJ whole genome shotgun (WGS) entry which is preliminary data.</text>
</comment>
<sequence>MFLREMCADCLTCFNLKIMFDLRDLELDSQERILSTRICTVLKRDRIIHIRCAKNMILDNDGLPKDFKSPAAIRGCVDRTQVTCVAHDEDTDE</sequence>
<reference evidence="1" key="1">
    <citation type="journal article" date="2015" name="Nature">
        <title>Complex archaea that bridge the gap between prokaryotes and eukaryotes.</title>
        <authorList>
            <person name="Spang A."/>
            <person name="Saw J.H."/>
            <person name="Jorgensen S.L."/>
            <person name="Zaremba-Niedzwiedzka K."/>
            <person name="Martijn J."/>
            <person name="Lind A.E."/>
            <person name="van Eijk R."/>
            <person name="Schleper C."/>
            <person name="Guy L."/>
            <person name="Ettema T.J."/>
        </authorList>
    </citation>
    <scope>NUCLEOTIDE SEQUENCE</scope>
</reference>
<accession>A0A0F9VNS8</accession>
<evidence type="ECO:0000313" key="1">
    <source>
        <dbReference type="EMBL" id="KKN67428.1"/>
    </source>
</evidence>
<organism evidence="1">
    <name type="scientific">marine sediment metagenome</name>
    <dbReference type="NCBI Taxonomy" id="412755"/>
    <lineage>
        <taxon>unclassified sequences</taxon>
        <taxon>metagenomes</taxon>
        <taxon>ecological metagenomes</taxon>
    </lineage>
</organism>
<dbReference type="AlphaFoldDB" id="A0A0F9VNS8"/>
<gene>
    <name evidence="1" type="ORF">LCGC14_0461710</name>
</gene>
<proteinExistence type="predicted"/>
<name>A0A0F9VNS8_9ZZZZ</name>
<protein>
    <submittedName>
        <fullName evidence="1">Uncharacterized protein</fullName>
    </submittedName>
</protein>
<dbReference type="EMBL" id="LAZR01000475">
    <property type="protein sequence ID" value="KKN67428.1"/>
    <property type="molecule type" value="Genomic_DNA"/>
</dbReference>